<comment type="caution">
    <text evidence="1">The sequence shown here is derived from an EMBL/GenBank/DDBJ whole genome shotgun (WGS) entry which is preliminary data.</text>
</comment>
<organism evidence="1 2">
    <name type="scientific">Geodia barretti</name>
    <name type="common">Barrett's horny sponge</name>
    <dbReference type="NCBI Taxonomy" id="519541"/>
    <lineage>
        <taxon>Eukaryota</taxon>
        <taxon>Metazoa</taxon>
        <taxon>Porifera</taxon>
        <taxon>Demospongiae</taxon>
        <taxon>Heteroscleromorpha</taxon>
        <taxon>Tetractinellida</taxon>
        <taxon>Astrophorina</taxon>
        <taxon>Geodiidae</taxon>
        <taxon>Geodia</taxon>
    </lineage>
</organism>
<feature type="non-terminal residue" evidence="1">
    <location>
        <position position="1"/>
    </location>
</feature>
<keyword evidence="2" id="KW-1185">Reference proteome</keyword>
<dbReference type="Proteomes" id="UP001174909">
    <property type="component" value="Unassembled WGS sequence"/>
</dbReference>
<name>A0AA35RZ95_GEOBA</name>
<dbReference type="EMBL" id="CASHTH010001828">
    <property type="protein sequence ID" value="CAI8020414.1"/>
    <property type="molecule type" value="Genomic_DNA"/>
</dbReference>
<sequence length="73" mass="8208">MTVNESSSLSECRYDFHLRSSRKASLLLSMFQKYHLADGDHLAIICLELERGSWSTRKRTITISPTATSTAST</sequence>
<reference evidence="1" key="1">
    <citation type="submission" date="2023-03" db="EMBL/GenBank/DDBJ databases">
        <authorList>
            <person name="Steffen K."/>
            <person name="Cardenas P."/>
        </authorList>
    </citation>
    <scope>NUCLEOTIDE SEQUENCE</scope>
</reference>
<proteinExistence type="predicted"/>
<evidence type="ECO:0000313" key="1">
    <source>
        <dbReference type="EMBL" id="CAI8020414.1"/>
    </source>
</evidence>
<dbReference type="AlphaFoldDB" id="A0AA35RZ95"/>
<gene>
    <name evidence="1" type="ORF">GBAR_LOCUS12218</name>
</gene>
<accession>A0AA35RZ95</accession>
<protein>
    <submittedName>
        <fullName evidence="1">Uncharacterized protein</fullName>
    </submittedName>
</protein>
<evidence type="ECO:0000313" key="2">
    <source>
        <dbReference type="Proteomes" id="UP001174909"/>
    </source>
</evidence>